<gene>
    <name evidence="1" type="ORF">Prudu_021128</name>
</gene>
<reference evidence="1" key="1">
    <citation type="journal article" date="2019" name="Science">
        <title>Mutation of a bHLH transcription factor allowed almond domestication.</title>
        <authorList>
            <person name="Sanchez-Perez R."/>
            <person name="Pavan S."/>
            <person name="Mazzeo R."/>
            <person name="Moldovan C."/>
            <person name="Aiese Cigliano R."/>
            <person name="Del Cueto J."/>
            <person name="Ricciardi F."/>
            <person name="Lotti C."/>
            <person name="Ricciardi L."/>
            <person name="Dicenta F."/>
            <person name="Lopez-Marques R.L."/>
            <person name="Lindberg Moller B."/>
        </authorList>
    </citation>
    <scope>NUCLEOTIDE SEQUENCE</scope>
</reference>
<sequence>MKDALDNPRWKEAMDEELRALRKNSTWELVELPRGRKLLVQMGVHNKTLRQMALLTDTRQGWWQKGILRLMG</sequence>
<name>A0A4Y1RWU8_PRUDU</name>
<evidence type="ECO:0000313" key="1">
    <source>
        <dbReference type="EMBL" id="BBH08824.1"/>
    </source>
</evidence>
<dbReference type="AlphaFoldDB" id="A0A4Y1RWU8"/>
<proteinExistence type="predicted"/>
<accession>A0A4Y1RWU8</accession>
<organism evidence="1">
    <name type="scientific">Prunus dulcis</name>
    <name type="common">Almond</name>
    <name type="synonym">Amygdalus dulcis</name>
    <dbReference type="NCBI Taxonomy" id="3755"/>
    <lineage>
        <taxon>Eukaryota</taxon>
        <taxon>Viridiplantae</taxon>
        <taxon>Streptophyta</taxon>
        <taxon>Embryophyta</taxon>
        <taxon>Tracheophyta</taxon>
        <taxon>Spermatophyta</taxon>
        <taxon>Magnoliopsida</taxon>
        <taxon>eudicotyledons</taxon>
        <taxon>Gunneridae</taxon>
        <taxon>Pentapetalae</taxon>
        <taxon>rosids</taxon>
        <taxon>fabids</taxon>
        <taxon>Rosales</taxon>
        <taxon>Rosaceae</taxon>
        <taxon>Amygdaloideae</taxon>
        <taxon>Amygdaleae</taxon>
        <taxon>Prunus</taxon>
    </lineage>
</organism>
<dbReference type="EMBL" id="AP019304">
    <property type="protein sequence ID" value="BBH08824.1"/>
    <property type="molecule type" value="Genomic_DNA"/>
</dbReference>
<protein>
    <submittedName>
        <fullName evidence="1">LA RNA-binding protein</fullName>
    </submittedName>
</protein>